<evidence type="ECO:0000313" key="3">
    <source>
        <dbReference type="Proteomes" id="UP001595989"/>
    </source>
</evidence>
<comment type="caution">
    <text evidence="2">The sequence shown here is derived from an EMBL/GenBank/DDBJ whole genome shotgun (WGS) entry which is preliminary data.</text>
</comment>
<protein>
    <submittedName>
        <fullName evidence="2">Uncharacterized protein</fullName>
    </submittedName>
</protein>
<dbReference type="EMBL" id="JBHSFU010000015">
    <property type="protein sequence ID" value="MFC4560051.1"/>
    <property type="molecule type" value="Genomic_DNA"/>
</dbReference>
<reference evidence="3" key="1">
    <citation type="journal article" date="2019" name="Int. J. Syst. Evol. Microbiol.">
        <title>The Global Catalogue of Microorganisms (GCM) 10K type strain sequencing project: providing services to taxonomists for standard genome sequencing and annotation.</title>
        <authorList>
            <consortium name="The Broad Institute Genomics Platform"/>
            <consortium name="The Broad Institute Genome Sequencing Center for Infectious Disease"/>
            <person name="Wu L."/>
            <person name="Ma J."/>
        </authorList>
    </citation>
    <scope>NUCLEOTIDE SEQUENCE [LARGE SCALE GENOMIC DNA]</scope>
    <source>
        <strain evidence="3">CGMCC 4.7426</strain>
    </source>
</reference>
<keyword evidence="3" id="KW-1185">Reference proteome</keyword>
<dbReference type="RefSeq" id="WP_390299440.1">
    <property type="nucleotide sequence ID" value="NZ_JBHSFU010000015.1"/>
</dbReference>
<keyword evidence="1" id="KW-0812">Transmembrane</keyword>
<organism evidence="2 3">
    <name type="scientific">Virgibacillus kekensis</name>
    <dbReference type="NCBI Taxonomy" id="202261"/>
    <lineage>
        <taxon>Bacteria</taxon>
        <taxon>Bacillati</taxon>
        <taxon>Bacillota</taxon>
        <taxon>Bacilli</taxon>
        <taxon>Bacillales</taxon>
        <taxon>Bacillaceae</taxon>
        <taxon>Virgibacillus</taxon>
    </lineage>
</organism>
<gene>
    <name evidence="2" type="ORF">ACFO3D_17980</name>
</gene>
<dbReference type="Proteomes" id="UP001595989">
    <property type="component" value="Unassembled WGS sequence"/>
</dbReference>
<feature type="transmembrane region" description="Helical" evidence="1">
    <location>
        <begin position="31"/>
        <end position="50"/>
    </location>
</feature>
<accession>A0ABV9DMT1</accession>
<proteinExistence type="predicted"/>
<evidence type="ECO:0000256" key="1">
    <source>
        <dbReference type="SAM" id="Phobius"/>
    </source>
</evidence>
<keyword evidence="1" id="KW-0472">Membrane</keyword>
<feature type="transmembrane region" description="Helical" evidence="1">
    <location>
        <begin position="7"/>
        <end position="25"/>
    </location>
</feature>
<name>A0ABV9DMT1_9BACI</name>
<keyword evidence="1" id="KW-1133">Transmembrane helix</keyword>
<evidence type="ECO:0000313" key="2">
    <source>
        <dbReference type="EMBL" id="MFC4560051.1"/>
    </source>
</evidence>
<sequence>MKYWLTSLGIGMTIIFGGGFVIRFVRESDLYIAEFIGGIIGIIILIIGIFTKGTMKPNDDSFLK</sequence>